<dbReference type="HOGENOM" id="CLU_3233881_0_0_9"/>
<evidence type="ECO:0000313" key="2">
    <source>
        <dbReference type="Proteomes" id="UP000005945"/>
    </source>
</evidence>
<reference evidence="1 2" key="1">
    <citation type="submission" date="2007-09" db="EMBL/GenBank/DDBJ databases">
        <title>Draft genome sequence of Faecalibacterium prausnitzii M21/2.</title>
        <authorList>
            <person name="Sudarsanam P."/>
            <person name="Ley R."/>
            <person name="Guruge J."/>
            <person name="Turnbaugh P.J."/>
            <person name="Mahowald M."/>
            <person name="Liep D."/>
            <person name="Gordon J."/>
        </authorList>
    </citation>
    <scope>NUCLEOTIDE SEQUENCE [LARGE SCALE GENOMIC DNA]</scope>
    <source>
        <strain evidence="1 2">M21/2</strain>
    </source>
</reference>
<gene>
    <name evidence="1" type="ORF">FAEPRAM212_02995</name>
</gene>
<dbReference type="AlphaFoldDB" id="A8SG98"/>
<name>A8SG98_9FIRM</name>
<dbReference type="Proteomes" id="UP000005945">
    <property type="component" value="Unassembled WGS sequence"/>
</dbReference>
<protein>
    <submittedName>
        <fullName evidence="1">Uncharacterized protein</fullName>
    </submittedName>
</protein>
<comment type="caution">
    <text evidence="1">The sequence shown here is derived from an EMBL/GenBank/DDBJ whole genome shotgun (WGS) entry which is preliminary data.</text>
</comment>
<reference evidence="1 2" key="2">
    <citation type="submission" date="2007-09" db="EMBL/GenBank/DDBJ databases">
        <authorList>
            <person name="Fulton L."/>
            <person name="Clifton S."/>
            <person name="Fulton B."/>
            <person name="Xu J."/>
            <person name="Minx P."/>
            <person name="Pepin K.H."/>
            <person name="Johnson M."/>
            <person name="Thiruvilangam P."/>
            <person name="Bhonagiri V."/>
            <person name="Nash W.E."/>
            <person name="Mardis E.R."/>
            <person name="Wilson R.K."/>
        </authorList>
    </citation>
    <scope>NUCLEOTIDE SEQUENCE [LARGE SCALE GENOMIC DNA]</scope>
    <source>
        <strain evidence="1 2">M21/2</strain>
    </source>
</reference>
<proteinExistence type="predicted"/>
<evidence type="ECO:0000313" key="1">
    <source>
        <dbReference type="EMBL" id="EDP20205.1"/>
    </source>
</evidence>
<accession>A8SG98</accession>
<sequence length="43" mass="4829">MITSENAFQNLHSVSVGHKDAFLLYSSTDGKKFKTKLCFCAIF</sequence>
<dbReference type="EMBL" id="ABED02000029">
    <property type="protein sequence ID" value="EDP20205.1"/>
    <property type="molecule type" value="Genomic_DNA"/>
</dbReference>
<organism evidence="1 2">
    <name type="scientific">Faecalibacterium prausnitzii M21/2</name>
    <dbReference type="NCBI Taxonomy" id="411485"/>
    <lineage>
        <taxon>Bacteria</taxon>
        <taxon>Bacillati</taxon>
        <taxon>Bacillota</taxon>
        <taxon>Clostridia</taxon>
        <taxon>Eubacteriales</taxon>
        <taxon>Oscillospiraceae</taxon>
        <taxon>Faecalibacterium</taxon>
    </lineage>
</organism>